<protein>
    <recommendedName>
        <fullName evidence="6 11">6-phosphogluconate dehydrogenase, decarboxylating</fullName>
        <ecNumber evidence="5 11">1.1.1.44</ecNumber>
    </recommendedName>
</protein>
<evidence type="ECO:0000256" key="12">
    <source>
        <dbReference type="PIRSR" id="PIRSR000109-1"/>
    </source>
</evidence>
<dbReference type="EC" id="1.1.1.44" evidence="5 11"/>
<feature type="active site" description="Proton acceptor" evidence="12">
    <location>
        <position position="194"/>
    </location>
</feature>
<dbReference type="Gene3D" id="1.10.1040.10">
    <property type="entry name" value="N-(1-d-carboxylethyl)-l-norvaline Dehydrogenase, domain 2"/>
    <property type="match status" value="1"/>
</dbReference>
<dbReference type="GO" id="GO:0006098">
    <property type="term" value="P:pentose-phosphate shunt"/>
    <property type="evidence" value="ECO:0007669"/>
    <property type="project" value="UniProtKB-UniPathway"/>
</dbReference>
<dbReference type="GO" id="GO:0050661">
    <property type="term" value="F:NADP binding"/>
    <property type="evidence" value="ECO:0007669"/>
    <property type="project" value="InterPro"/>
</dbReference>
<dbReference type="InterPro" id="IPR008927">
    <property type="entry name" value="6-PGluconate_DH-like_C_sf"/>
</dbReference>
<dbReference type="NCBIfam" id="TIGR00873">
    <property type="entry name" value="gnd"/>
    <property type="match status" value="1"/>
</dbReference>
<comment type="subunit">
    <text evidence="4 11">Homodimer.</text>
</comment>
<evidence type="ECO:0000256" key="9">
    <source>
        <dbReference type="ARBA" id="ARBA00023126"/>
    </source>
</evidence>
<evidence type="ECO:0000313" key="18">
    <source>
        <dbReference type="EMBL" id="PQV62762.1"/>
    </source>
</evidence>
<dbReference type="InterPro" id="IPR006183">
    <property type="entry name" value="Pgluconate_DH"/>
</dbReference>
<dbReference type="RefSeq" id="WP_106381074.1">
    <property type="nucleotide sequence ID" value="NZ_NIGF01000022.1"/>
</dbReference>
<dbReference type="Pfam" id="PF03446">
    <property type="entry name" value="NAD_binding_2"/>
    <property type="match status" value="1"/>
</dbReference>
<evidence type="ECO:0000313" key="19">
    <source>
        <dbReference type="Proteomes" id="UP000237684"/>
    </source>
</evidence>
<feature type="binding site" evidence="14">
    <location>
        <begin position="12"/>
        <end position="17"/>
    </location>
    <ligand>
        <name>NADP(+)</name>
        <dbReference type="ChEBI" id="CHEBI:58349"/>
    </ligand>
</feature>
<dbReference type="InterPro" id="IPR013328">
    <property type="entry name" value="6PGD_dom2"/>
</dbReference>
<dbReference type="PRINTS" id="PR00076">
    <property type="entry name" value="6PGDHDRGNASE"/>
</dbReference>
<keyword evidence="11 15" id="KW-0521">NADP</keyword>
<evidence type="ECO:0000256" key="3">
    <source>
        <dbReference type="ARBA" id="ARBA00008419"/>
    </source>
</evidence>
<dbReference type="FunFam" id="1.10.1040.10:FF:000002">
    <property type="entry name" value="6-phosphogluconate dehydrogenase, decarboxylating"/>
    <property type="match status" value="1"/>
</dbReference>
<feature type="binding site" description="in other chain" evidence="13">
    <location>
        <position position="106"/>
    </location>
    <ligand>
        <name>substrate</name>
        <note>ligand shared between dimeric partners</note>
    </ligand>
</feature>
<evidence type="ECO:0000256" key="11">
    <source>
        <dbReference type="PIRNR" id="PIRNR000109"/>
    </source>
</evidence>
<evidence type="ECO:0000256" key="7">
    <source>
        <dbReference type="ARBA" id="ARBA00023002"/>
    </source>
</evidence>
<dbReference type="PROSITE" id="PS00461">
    <property type="entry name" value="6PGD"/>
    <property type="match status" value="1"/>
</dbReference>
<evidence type="ECO:0000256" key="14">
    <source>
        <dbReference type="PIRSR" id="PIRSR000109-3"/>
    </source>
</evidence>
<proteinExistence type="inferred from homology"/>
<dbReference type="FunFam" id="3.40.50.720:FF:000007">
    <property type="entry name" value="6-phosphogluconate dehydrogenase, decarboxylating"/>
    <property type="match status" value="1"/>
</dbReference>
<evidence type="ECO:0000256" key="1">
    <source>
        <dbReference type="ARBA" id="ARBA00002526"/>
    </source>
</evidence>
<dbReference type="InterPro" id="IPR006113">
    <property type="entry name" value="6PGDH_Gnd/GntZ"/>
</dbReference>
<feature type="binding site" description="in other chain" evidence="13">
    <location>
        <begin position="132"/>
        <end position="134"/>
    </location>
    <ligand>
        <name>substrate</name>
        <note>ligand shared between dimeric partners</note>
    </ligand>
</feature>
<dbReference type="GO" id="GO:0004616">
    <property type="term" value="F:phosphogluconate dehydrogenase (decarboxylating) activity"/>
    <property type="evidence" value="ECO:0007669"/>
    <property type="project" value="UniProtKB-EC"/>
</dbReference>
<comment type="similarity">
    <text evidence="3 11 15">Belongs to the 6-phosphogluconate dehydrogenase family.</text>
</comment>
<dbReference type="SUPFAM" id="SSF48179">
    <property type="entry name" value="6-phosphogluconate dehydrogenase C-terminal domain-like"/>
    <property type="match status" value="1"/>
</dbReference>
<feature type="active site" description="Proton donor" evidence="12">
    <location>
        <position position="201"/>
    </location>
</feature>
<dbReference type="Gene3D" id="1.20.5.320">
    <property type="entry name" value="6-Phosphogluconate Dehydrogenase, domain 3"/>
    <property type="match status" value="1"/>
</dbReference>
<comment type="function">
    <text evidence="1 11">Catalyzes the oxidative decarboxylation of 6-phosphogluconate to ribulose 5-phosphate and CO(2), with concomitant reduction of NADP to NADPH.</text>
</comment>
<dbReference type="PIRSF" id="PIRSF000109">
    <property type="entry name" value="6PGD"/>
    <property type="match status" value="1"/>
</dbReference>
<feature type="binding site" evidence="13">
    <location>
        <position position="469"/>
    </location>
    <ligand>
        <name>substrate</name>
        <note>ligand shared between dimeric partners</note>
    </ligand>
</feature>
<evidence type="ECO:0000256" key="2">
    <source>
        <dbReference type="ARBA" id="ARBA00004874"/>
    </source>
</evidence>
<comment type="pathway">
    <text evidence="2 11 15">Carbohydrate degradation; pentose phosphate pathway; D-ribulose 5-phosphate from D-glucose 6-phosphate (oxidative stage): step 3/3.</text>
</comment>
<feature type="binding site" evidence="14">
    <location>
        <position position="106"/>
    </location>
    <ligand>
        <name>NADP(+)</name>
        <dbReference type="ChEBI" id="CHEBI:58349"/>
    </ligand>
</feature>
<dbReference type="EMBL" id="NIGF01000022">
    <property type="protein sequence ID" value="PQV62762.1"/>
    <property type="molecule type" value="Genomic_DNA"/>
</dbReference>
<feature type="region of interest" description="Disordered" evidence="16">
    <location>
        <begin position="491"/>
        <end position="520"/>
    </location>
</feature>
<dbReference type="PANTHER" id="PTHR11811">
    <property type="entry name" value="6-PHOSPHOGLUCONATE DEHYDROGENASE"/>
    <property type="match status" value="1"/>
</dbReference>
<comment type="catalytic activity">
    <reaction evidence="10 11 15">
        <text>6-phospho-D-gluconate + NADP(+) = D-ribulose 5-phosphate + CO2 + NADPH</text>
        <dbReference type="Rhea" id="RHEA:10116"/>
        <dbReference type="ChEBI" id="CHEBI:16526"/>
        <dbReference type="ChEBI" id="CHEBI:57783"/>
        <dbReference type="ChEBI" id="CHEBI:58121"/>
        <dbReference type="ChEBI" id="CHEBI:58349"/>
        <dbReference type="ChEBI" id="CHEBI:58759"/>
        <dbReference type="EC" id="1.1.1.44"/>
    </reaction>
</comment>
<reference evidence="18 19" key="1">
    <citation type="journal article" date="2018" name="Syst. Appl. Microbiol.">
        <title>Abditibacterium utsteinense sp. nov., the first cultivated member of candidate phylum FBP, isolated from ice-free Antarctic soil samples.</title>
        <authorList>
            <person name="Tahon G."/>
            <person name="Tytgat B."/>
            <person name="Lebbe L."/>
            <person name="Carlier A."/>
            <person name="Willems A."/>
        </authorList>
    </citation>
    <scope>NUCLEOTIDE SEQUENCE [LARGE SCALE GENOMIC DNA]</scope>
    <source>
        <strain evidence="18 19">LMG 29911</strain>
    </source>
</reference>
<dbReference type="InterPro" id="IPR036291">
    <property type="entry name" value="NAD(P)-bd_dom_sf"/>
</dbReference>
<dbReference type="InterPro" id="IPR006184">
    <property type="entry name" value="6PGdom_BS"/>
</dbReference>
<evidence type="ECO:0000256" key="8">
    <source>
        <dbReference type="ARBA" id="ARBA00023064"/>
    </source>
</evidence>
<evidence type="ECO:0000256" key="6">
    <source>
        <dbReference type="ARBA" id="ARBA00018193"/>
    </source>
</evidence>
<feature type="domain" description="6-phosphogluconate dehydrogenase C-terminal" evidence="17">
    <location>
        <begin position="190"/>
        <end position="485"/>
    </location>
</feature>
<dbReference type="Gene3D" id="3.40.50.720">
    <property type="entry name" value="NAD(P)-binding Rossmann-like Domain"/>
    <property type="match status" value="1"/>
</dbReference>
<feature type="binding site" description="in other chain" evidence="13">
    <location>
        <position position="272"/>
    </location>
    <ligand>
        <name>substrate</name>
        <note>ligand shared between dimeric partners</note>
    </ligand>
</feature>
<feature type="binding site" description="in other chain" evidence="13">
    <location>
        <begin position="197"/>
        <end position="198"/>
    </location>
    <ligand>
        <name>substrate</name>
        <note>ligand shared between dimeric partners</note>
    </ligand>
</feature>
<evidence type="ECO:0000256" key="10">
    <source>
        <dbReference type="ARBA" id="ARBA00048640"/>
    </source>
</evidence>
<evidence type="ECO:0000259" key="17">
    <source>
        <dbReference type="SMART" id="SM01350"/>
    </source>
</evidence>
<feature type="binding site" description="in other chain" evidence="13">
    <location>
        <position position="299"/>
    </location>
    <ligand>
        <name>substrate</name>
        <note>ligand shared between dimeric partners</note>
    </ligand>
</feature>
<dbReference type="FunCoup" id="A0A2S8SPN9">
    <property type="interactions" value="319"/>
</dbReference>
<dbReference type="Proteomes" id="UP000237684">
    <property type="component" value="Unassembled WGS sequence"/>
</dbReference>
<comment type="caution">
    <text evidence="18">The sequence shown here is derived from an EMBL/GenBank/DDBJ whole genome shotgun (WGS) entry which is preliminary data.</text>
</comment>
<feature type="binding site" description="in other chain" evidence="13">
    <location>
        <position position="202"/>
    </location>
    <ligand>
        <name>substrate</name>
        <note>ligand shared between dimeric partners</note>
    </ligand>
</feature>
<keyword evidence="7 11" id="KW-0560">Oxidoreductase</keyword>
<keyword evidence="9 11" id="KW-0570">Pentose shunt</keyword>
<dbReference type="InterPro" id="IPR006114">
    <property type="entry name" value="6PGDH_C"/>
</dbReference>
<dbReference type="InterPro" id="IPR006115">
    <property type="entry name" value="6PGDH_NADP-bd"/>
</dbReference>
<feature type="binding site" evidence="13">
    <location>
        <position position="463"/>
    </location>
    <ligand>
        <name>substrate</name>
        <note>ligand shared between dimeric partners</note>
    </ligand>
</feature>
<dbReference type="SMART" id="SM01350">
    <property type="entry name" value="6PGD"/>
    <property type="match status" value="1"/>
</dbReference>
<evidence type="ECO:0000256" key="16">
    <source>
        <dbReference type="SAM" id="MobiDB-lite"/>
    </source>
</evidence>
<accession>A0A2S8SPN9</accession>
<dbReference type="SUPFAM" id="SSF51735">
    <property type="entry name" value="NAD(P)-binding Rossmann-fold domains"/>
    <property type="match status" value="1"/>
</dbReference>
<sequence>MIQPTCDIGLIGLAVMGQNLVLNMESKGFTVAIFNRTTSVTQHLMEQWTPVGKHIEAGYTLEEFIGHLKKPRKVMIMVKAGAPVDAVIAQLAPLLETGDVIIDGGNSLFTDTLRREKELKEKGIYFIGAGVSGGEEGALKGPSIMPGGDPVAYSFIEPIFTKISAQVVDTLSSDGRMAPCSTYIGPDGAGHYVKMVHNGIEYGDMQLICEAYALLKDVLGLSAAELHDVFNSWNEGELGSFLIEITADIFSRIDPETNSPLVDVILDRAGQKGTGKWTLQSAQDLGIPVSTINAAVEQRIVSSMLEQRHKASSVLPGPDSTKNEGSSFEGDKQAFIDAVRDALYASKIVSYAQGLALISAASKEFGWNLSIGNIAAIWRGGCIIRAKFLDRITEAYGRDPQLVNLMLDPFFTEIMTRTQSGWRQSIIAGVQAGIAVPAFTASLGYYDSYRSARGPQNLLQAQRDYFGAHTYERTDKAGSFHTDWFGLDEERLKPHEAEKPAPQGDTKFDSGAVSEPTQTS</sequence>
<evidence type="ECO:0000256" key="15">
    <source>
        <dbReference type="RuleBase" id="RU000485"/>
    </source>
</evidence>
<name>A0A2S8SPN9_9BACT</name>
<keyword evidence="19" id="KW-1185">Reference proteome</keyword>
<evidence type="ECO:0000256" key="5">
    <source>
        <dbReference type="ARBA" id="ARBA00013011"/>
    </source>
</evidence>
<evidence type="ECO:0000256" key="13">
    <source>
        <dbReference type="PIRSR" id="PIRSR000109-2"/>
    </source>
</evidence>
<evidence type="ECO:0000256" key="4">
    <source>
        <dbReference type="ARBA" id="ARBA00011738"/>
    </source>
</evidence>
<dbReference type="UniPathway" id="UPA00115">
    <property type="reaction ID" value="UER00410"/>
</dbReference>
<dbReference type="InParanoid" id="A0A2S8SPN9"/>
<dbReference type="Pfam" id="PF00393">
    <property type="entry name" value="6PGD"/>
    <property type="match status" value="1"/>
</dbReference>
<dbReference type="FunFam" id="1.20.5.320:FF:000001">
    <property type="entry name" value="6-phosphogluconate dehydrogenase, decarboxylating"/>
    <property type="match status" value="1"/>
</dbReference>
<gene>
    <name evidence="18" type="ORF">B1R32_1229</name>
</gene>
<keyword evidence="8 15" id="KW-0311">Gluconate utilization</keyword>
<dbReference type="AlphaFoldDB" id="A0A2S8SPN9"/>
<dbReference type="NCBIfam" id="NF006765">
    <property type="entry name" value="PRK09287.1"/>
    <property type="match status" value="1"/>
</dbReference>
<feature type="binding site" evidence="14">
    <location>
        <begin position="78"/>
        <end position="80"/>
    </location>
    <ligand>
        <name>NADP(+)</name>
        <dbReference type="ChEBI" id="CHEBI:58349"/>
    </ligand>
</feature>
<organism evidence="18 19">
    <name type="scientific">Abditibacterium utsteinense</name>
    <dbReference type="NCBI Taxonomy" id="1960156"/>
    <lineage>
        <taxon>Bacteria</taxon>
        <taxon>Pseudomonadati</taxon>
        <taxon>Abditibacteriota</taxon>
        <taxon>Abditibacteriia</taxon>
        <taxon>Abditibacteriales</taxon>
        <taxon>Abditibacteriaceae</taxon>
        <taxon>Abditibacterium</taxon>
    </lineage>
</organism>
<dbReference type="GO" id="GO:0019521">
    <property type="term" value="P:D-gluconate metabolic process"/>
    <property type="evidence" value="ECO:0007669"/>
    <property type="project" value="UniProtKB-KW"/>
</dbReference>
<feature type="binding site" evidence="14">
    <location>
        <begin position="35"/>
        <end position="37"/>
    </location>
    <ligand>
        <name>NADP(+)</name>
        <dbReference type="ChEBI" id="CHEBI:58349"/>
    </ligand>
</feature>
<dbReference type="OrthoDB" id="9804542at2"/>